<evidence type="ECO:0000256" key="10">
    <source>
        <dbReference type="ARBA" id="ARBA00023136"/>
    </source>
</evidence>
<keyword evidence="9" id="KW-1133">Transmembrane helix</keyword>
<evidence type="ECO:0000256" key="11">
    <source>
        <dbReference type="ARBA" id="ARBA00023170"/>
    </source>
</evidence>
<proteinExistence type="inferred from homology"/>
<dbReference type="InterPro" id="IPR000157">
    <property type="entry name" value="TIR_dom"/>
</dbReference>
<reference evidence="19" key="1">
    <citation type="journal article" date="2006" name="Science">
        <title>Ancient noncoding elements conserved in the human genome.</title>
        <authorList>
            <person name="Venkatesh B."/>
            <person name="Kirkness E.F."/>
            <person name="Loh Y.H."/>
            <person name="Halpern A.L."/>
            <person name="Lee A.P."/>
            <person name="Johnson J."/>
            <person name="Dandona N."/>
            <person name="Viswanathan L.D."/>
            <person name="Tay A."/>
            <person name="Venter J.C."/>
            <person name="Strausberg R.L."/>
            <person name="Brenner S."/>
        </authorList>
    </citation>
    <scope>NUCLEOTIDE SEQUENCE [LARGE SCALE GENOMIC DNA]</scope>
</reference>
<evidence type="ECO:0000256" key="5">
    <source>
        <dbReference type="ARBA" id="ARBA00022692"/>
    </source>
</evidence>
<evidence type="ECO:0000256" key="2">
    <source>
        <dbReference type="ARBA" id="ARBA00009634"/>
    </source>
</evidence>
<feature type="disulfide bond" evidence="15">
    <location>
        <begin position="422"/>
        <end position="445"/>
    </location>
</feature>
<dbReference type="GeneTree" id="ENSGT00940000164422"/>
<reference evidence="19" key="3">
    <citation type="journal article" date="2014" name="Nature">
        <title>Elephant shark genome provides unique insights into gnathostome evolution.</title>
        <authorList>
            <consortium name="International Elephant Shark Genome Sequencing Consortium"/>
            <person name="Venkatesh B."/>
            <person name="Lee A.P."/>
            <person name="Ravi V."/>
            <person name="Maurya A.K."/>
            <person name="Lian M.M."/>
            <person name="Swann J.B."/>
            <person name="Ohta Y."/>
            <person name="Flajnik M.F."/>
            <person name="Sutoh Y."/>
            <person name="Kasahara M."/>
            <person name="Hoon S."/>
            <person name="Gangu V."/>
            <person name="Roy S.W."/>
            <person name="Irimia M."/>
            <person name="Korzh V."/>
            <person name="Kondrychyn I."/>
            <person name="Lim Z.W."/>
            <person name="Tay B.H."/>
            <person name="Tohari S."/>
            <person name="Kong K.W."/>
            <person name="Ho S."/>
            <person name="Lorente-Galdos B."/>
            <person name="Quilez J."/>
            <person name="Marques-Bonet T."/>
            <person name="Raney B.J."/>
            <person name="Ingham P.W."/>
            <person name="Tay A."/>
            <person name="Hillier L.W."/>
            <person name="Minx P."/>
            <person name="Boehm T."/>
            <person name="Wilson R.K."/>
            <person name="Brenner S."/>
            <person name="Warren W.C."/>
        </authorList>
    </citation>
    <scope>NUCLEOTIDE SEQUENCE [LARGE SCALE GENOMIC DNA]</scope>
</reference>
<dbReference type="Gene3D" id="3.80.10.10">
    <property type="entry name" value="Ribonuclease Inhibitor"/>
    <property type="match status" value="1"/>
</dbReference>
<reference evidence="18" key="4">
    <citation type="submission" date="2025-08" db="UniProtKB">
        <authorList>
            <consortium name="Ensembl"/>
        </authorList>
    </citation>
    <scope>IDENTIFICATION</scope>
</reference>
<keyword evidence="11 14" id="KW-0675">Receptor</keyword>
<evidence type="ECO:0000256" key="1">
    <source>
        <dbReference type="ARBA" id="ARBA00004479"/>
    </source>
</evidence>
<dbReference type="SUPFAM" id="SSF52200">
    <property type="entry name" value="Toll/Interleukin receptor TIR domain"/>
    <property type="match status" value="1"/>
</dbReference>
<dbReference type="GO" id="GO:0004888">
    <property type="term" value="F:transmembrane signaling receptor activity"/>
    <property type="evidence" value="ECO:0007669"/>
    <property type="project" value="InterPro"/>
</dbReference>
<comment type="similarity">
    <text evidence="2 14">Belongs to the Toll-like receptor family.</text>
</comment>
<dbReference type="PROSITE" id="PS51450">
    <property type="entry name" value="LRR"/>
    <property type="match status" value="2"/>
</dbReference>
<evidence type="ECO:0000313" key="19">
    <source>
        <dbReference type="Proteomes" id="UP000314986"/>
    </source>
</evidence>
<keyword evidence="7" id="KW-0677">Repeat</keyword>
<dbReference type="InParanoid" id="A0A4W3HEA7"/>
<feature type="region of interest" description="Disordered" evidence="16">
    <location>
        <begin position="15"/>
        <end position="54"/>
    </location>
</feature>
<protein>
    <submittedName>
        <fullName evidence="18">Toll-like receptor 18</fullName>
    </submittedName>
</protein>
<evidence type="ECO:0000256" key="13">
    <source>
        <dbReference type="ARBA" id="ARBA00023198"/>
    </source>
</evidence>
<feature type="compositionally biased region" description="Basic and acidic residues" evidence="16">
    <location>
        <begin position="27"/>
        <end position="54"/>
    </location>
</feature>
<dbReference type="SUPFAM" id="SSF52058">
    <property type="entry name" value="L domain-like"/>
    <property type="match status" value="1"/>
</dbReference>
<keyword evidence="19" id="KW-1185">Reference proteome</keyword>
<dbReference type="PRINTS" id="PR01537">
    <property type="entry name" value="INTRLKN1R1F"/>
</dbReference>
<evidence type="ECO:0000256" key="6">
    <source>
        <dbReference type="ARBA" id="ARBA00022729"/>
    </source>
</evidence>
<dbReference type="GO" id="GO:0005886">
    <property type="term" value="C:plasma membrane"/>
    <property type="evidence" value="ECO:0007669"/>
    <property type="project" value="TreeGrafter"/>
</dbReference>
<evidence type="ECO:0000256" key="15">
    <source>
        <dbReference type="PIRSR" id="PIRSR037595-2"/>
    </source>
</evidence>
<keyword evidence="3 14" id="KW-0399">Innate immunity</keyword>
<evidence type="ECO:0000256" key="14">
    <source>
        <dbReference type="PIRNR" id="PIRNR037595"/>
    </source>
</evidence>
<feature type="domain" description="TIR" evidence="17">
    <location>
        <begin position="622"/>
        <end position="765"/>
    </location>
</feature>
<keyword evidence="5" id="KW-0812">Transmembrane</keyword>
<keyword evidence="12" id="KW-0325">Glycoprotein</keyword>
<dbReference type="SMART" id="SM00255">
    <property type="entry name" value="TIR"/>
    <property type="match status" value="1"/>
</dbReference>
<dbReference type="Proteomes" id="UP000314986">
    <property type="component" value="Unassembled WGS sequence"/>
</dbReference>
<dbReference type="Gene3D" id="3.40.50.10140">
    <property type="entry name" value="Toll/interleukin-1 receptor homology (TIR) domain"/>
    <property type="match status" value="1"/>
</dbReference>
<evidence type="ECO:0000259" key="17">
    <source>
        <dbReference type="PROSITE" id="PS50104"/>
    </source>
</evidence>
<evidence type="ECO:0000256" key="7">
    <source>
        <dbReference type="ARBA" id="ARBA00022737"/>
    </source>
</evidence>
<keyword evidence="10" id="KW-0472">Membrane</keyword>
<keyword evidence="6" id="KW-0732">Signal</keyword>
<dbReference type="PIRSF" id="PIRSF037595">
    <property type="entry name" value="Toll-like_receptor"/>
    <property type="match status" value="1"/>
</dbReference>
<reference evidence="19" key="2">
    <citation type="journal article" date="2007" name="PLoS Biol.">
        <title>Survey sequencing and comparative analysis of the elephant shark (Callorhinchus milii) genome.</title>
        <authorList>
            <person name="Venkatesh B."/>
            <person name="Kirkness E.F."/>
            <person name="Loh Y.H."/>
            <person name="Halpern A.L."/>
            <person name="Lee A.P."/>
            <person name="Johnson J."/>
            <person name="Dandona N."/>
            <person name="Viswanathan L.D."/>
            <person name="Tay A."/>
            <person name="Venter J.C."/>
            <person name="Strausberg R.L."/>
            <person name="Brenner S."/>
        </authorList>
    </citation>
    <scope>NUCLEOTIDE SEQUENCE [LARGE SCALE GENOMIC DNA]</scope>
</reference>
<dbReference type="SMART" id="SM00369">
    <property type="entry name" value="LRR_TYP"/>
    <property type="match status" value="5"/>
</dbReference>
<keyword evidence="13 14" id="KW-0395">Inflammatory response</keyword>
<organism evidence="18 19">
    <name type="scientific">Callorhinchus milii</name>
    <name type="common">Ghost shark</name>
    <dbReference type="NCBI Taxonomy" id="7868"/>
    <lineage>
        <taxon>Eukaryota</taxon>
        <taxon>Metazoa</taxon>
        <taxon>Chordata</taxon>
        <taxon>Craniata</taxon>
        <taxon>Vertebrata</taxon>
        <taxon>Chondrichthyes</taxon>
        <taxon>Holocephali</taxon>
        <taxon>Chimaeriformes</taxon>
        <taxon>Callorhinchidae</taxon>
        <taxon>Callorhinchus</taxon>
    </lineage>
</organism>
<dbReference type="InterPro" id="IPR035897">
    <property type="entry name" value="Toll_tir_struct_dom_sf"/>
</dbReference>
<dbReference type="InterPro" id="IPR017241">
    <property type="entry name" value="Toll-like_receptor"/>
</dbReference>
<evidence type="ECO:0000256" key="3">
    <source>
        <dbReference type="ARBA" id="ARBA00022588"/>
    </source>
</evidence>
<keyword evidence="8 14" id="KW-0391">Immunity</keyword>
<sequence>MLPLTFPSCPHNLTPNFGEGIKLSSHPTDRTEIRSAESERGREREREREKQSKNEIDMELDGLSQLKVLSLKYNRISWLHPKAFASNRQLEHLDLFNNSLTAIPDRVLSPLRSLRRLDMSNNLYTSAKLGPIFSQLPLFRHLSMGGSLIPAILVGDFKVLRNVSLEQFALKAQSSLPKYQPGALAEVRTESLWFDFALDKNPSALPDILVDISRNQVASVRFRNLFEFTYYTGWLDLFAPLRQTRVRNLSFFRGKFNENLLGFILKNVEGSEVRNLSLQSVDFARSVNRSASLPNIEDLVLDWLTLTEISNPEVLGFNQRFSWFSKVQALVIKKINFNYVPCPAWNAMKLVRFLDISDNQLENSYIYNKRCRYQGTMARLEEFLLHHNAIKSLREVALLTAEWASLHTIDLSNNQIGRDETCEWRQPIATLILHHNRVTSAIFKCLPTSLVHLDMSHSQLERLERAYFEMAVNLTKLLLSGNRIKFIPSGWSSPGLQTLAVDGNSFGVITKGSFQLMPSLATLRAGNNPYHCTCDLFRFVQDIHRRGLLRLAGWPEDYICYHPDRYIDTRVVDYAPGRLECDVSLVVAISVSTTAVLVASSMVLCWRFDALWYIRAAASKAFAYHAFISYSHSDANWVRGELLARLESNEPPYRICIHERDFTPGKWIIDNIIENIENSRKVIFVLSKSFVNSEWCNYELYFAHQRAIGQAFEDVVLVVIEAIKPDSLPNKFCKLRKMLDTKTYLEWPPEANRQPFFWAQLKNWLWVRIIEYHSTEGGQSAHHVCAGSLVRDQSHSPTLQLFPCQVPIQFPFESCH</sequence>
<reference evidence="18" key="5">
    <citation type="submission" date="2025-09" db="UniProtKB">
        <authorList>
            <consortium name="Ensembl"/>
        </authorList>
    </citation>
    <scope>IDENTIFICATION</scope>
</reference>
<evidence type="ECO:0000256" key="12">
    <source>
        <dbReference type="ARBA" id="ARBA00023180"/>
    </source>
</evidence>
<comment type="subcellular location">
    <subcellularLocation>
        <location evidence="1">Membrane</location>
        <topology evidence="1">Single-pass type I membrane protein</topology>
    </subcellularLocation>
</comment>
<feature type="disulfide bond" evidence="15">
    <location>
        <begin position="342"/>
        <end position="371"/>
    </location>
</feature>
<dbReference type="STRING" id="7868.ENSCMIP00000013487"/>
<dbReference type="InterPro" id="IPR032675">
    <property type="entry name" value="LRR_dom_sf"/>
</dbReference>
<dbReference type="FunFam" id="3.40.50.10140:FF:000001">
    <property type="entry name" value="Toll-like receptor 2"/>
    <property type="match status" value="1"/>
</dbReference>
<dbReference type="GO" id="GO:0002224">
    <property type="term" value="P:toll-like receptor signaling pathway"/>
    <property type="evidence" value="ECO:0007669"/>
    <property type="project" value="InterPro"/>
</dbReference>
<accession>A0A4W3HEA7</accession>
<keyword evidence="15" id="KW-1015">Disulfide bond</keyword>
<dbReference type="PROSITE" id="PS50104">
    <property type="entry name" value="TIR"/>
    <property type="match status" value="1"/>
</dbReference>
<evidence type="ECO:0000313" key="18">
    <source>
        <dbReference type="Ensembl" id="ENSCMIP00000013487.1"/>
    </source>
</evidence>
<dbReference type="InterPro" id="IPR001611">
    <property type="entry name" value="Leu-rich_rpt"/>
</dbReference>
<evidence type="ECO:0000256" key="9">
    <source>
        <dbReference type="ARBA" id="ARBA00022989"/>
    </source>
</evidence>
<evidence type="ECO:0000256" key="16">
    <source>
        <dbReference type="SAM" id="MobiDB-lite"/>
    </source>
</evidence>
<dbReference type="Pfam" id="PF01582">
    <property type="entry name" value="TIR"/>
    <property type="match status" value="1"/>
</dbReference>
<evidence type="ECO:0000256" key="8">
    <source>
        <dbReference type="ARBA" id="ARBA00022859"/>
    </source>
</evidence>
<dbReference type="GO" id="GO:0045087">
    <property type="term" value="P:innate immune response"/>
    <property type="evidence" value="ECO:0007669"/>
    <property type="project" value="UniProtKB-UniRule"/>
</dbReference>
<dbReference type="GO" id="GO:0006954">
    <property type="term" value="P:inflammatory response"/>
    <property type="evidence" value="ECO:0007669"/>
    <property type="project" value="UniProtKB-UniRule"/>
</dbReference>
<dbReference type="InterPro" id="IPR003591">
    <property type="entry name" value="Leu-rich_rpt_typical-subtyp"/>
</dbReference>
<keyword evidence="4" id="KW-0433">Leucine-rich repeat</keyword>
<dbReference type="PANTHER" id="PTHR24365:SF26">
    <property type="entry name" value="TOLL-LIKE RECEPTOR 18"/>
    <property type="match status" value="1"/>
</dbReference>
<dbReference type="Pfam" id="PF13855">
    <property type="entry name" value="LRR_8"/>
    <property type="match status" value="2"/>
</dbReference>
<dbReference type="AlphaFoldDB" id="A0A4W3HEA7"/>
<evidence type="ECO:0000256" key="4">
    <source>
        <dbReference type="ARBA" id="ARBA00022614"/>
    </source>
</evidence>
<dbReference type="PANTHER" id="PTHR24365">
    <property type="entry name" value="TOLL-LIKE RECEPTOR"/>
    <property type="match status" value="1"/>
</dbReference>
<name>A0A4W3HEA7_CALMI</name>
<dbReference type="Ensembl" id="ENSCMIT00000013784.1">
    <property type="protein sequence ID" value="ENSCMIP00000013487.1"/>
    <property type="gene ID" value="ENSCMIG00000006763.1"/>
</dbReference>